<dbReference type="GO" id="GO:0005829">
    <property type="term" value="C:cytosol"/>
    <property type="evidence" value="ECO:0007669"/>
    <property type="project" value="TreeGrafter"/>
</dbReference>
<sequence length="144" mass="15746">MSRIIPCPHCGQMNRHADGREAAKARCASCKAPLFDGKPVTLTAENFDRQVKSPDLPVLVDFWASWCGPCKAMAPVFERTAAAYADRLRFAKVDTDAEQALAARYQIRSIPTLVLLRGGQEVARVSGALPEGELRRWIAAHGIA</sequence>
<dbReference type="EMBL" id="JACIEZ010000010">
    <property type="protein sequence ID" value="MBB4066549.1"/>
    <property type="molecule type" value="Genomic_DNA"/>
</dbReference>
<dbReference type="FunFam" id="3.40.30.10:FF:000001">
    <property type="entry name" value="Thioredoxin"/>
    <property type="match status" value="1"/>
</dbReference>
<evidence type="ECO:0000256" key="4">
    <source>
        <dbReference type="ARBA" id="ARBA00023157"/>
    </source>
</evidence>
<dbReference type="NCBIfam" id="NF008229">
    <property type="entry name" value="PRK10996.1"/>
    <property type="match status" value="1"/>
</dbReference>
<keyword evidence="5" id="KW-0676">Redox-active center</keyword>
<name>A0A7W6NME5_9HYPH</name>
<dbReference type="GO" id="GO:0015035">
    <property type="term" value="F:protein-disulfide reductase activity"/>
    <property type="evidence" value="ECO:0007669"/>
    <property type="project" value="UniProtKB-UniRule"/>
</dbReference>
<keyword evidence="2" id="KW-0813">Transport</keyword>
<dbReference type="Pfam" id="PF00085">
    <property type="entry name" value="Thioredoxin"/>
    <property type="match status" value="1"/>
</dbReference>
<evidence type="ECO:0000256" key="6">
    <source>
        <dbReference type="NCBIfam" id="TIGR01068"/>
    </source>
</evidence>
<dbReference type="InterPro" id="IPR013766">
    <property type="entry name" value="Thioredoxin_domain"/>
</dbReference>
<evidence type="ECO:0000313" key="9">
    <source>
        <dbReference type="Proteomes" id="UP000528286"/>
    </source>
</evidence>
<dbReference type="InterPro" id="IPR017937">
    <property type="entry name" value="Thioredoxin_CS"/>
</dbReference>
<comment type="similarity">
    <text evidence="1">Belongs to the thioredoxin family.</text>
</comment>
<dbReference type="InterPro" id="IPR005746">
    <property type="entry name" value="Thioredoxin"/>
</dbReference>
<evidence type="ECO:0000313" key="8">
    <source>
        <dbReference type="EMBL" id="MBB4066549.1"/>
    </source>
</evidence>
<dbReference type="RefSeq" id="WP_183367817.1">
    <property type="nucleotide sequence ID" value="NZ_JACIEZ010000010.1"/>
</dbReference>
<dbReference type="PANTHER" id="PTHR45663:SF40">
    <property type="entry name" value="THIOREDOXIN 2"/>
    <property type="match status" value="1"/>
</dbReference>
<dbReference type="Gene3D" id="2.30.30.380">
    <property type="entry name" value="Zn-finger domain of Sec23/24"/>
    <property type="match status" value="1"/>
</dbReference>
<keyword evidence="3" id="KW-0249">Electron transport</keyword>
<organism evidence="8 9">
    <name type="scientific">Gellertiella hungarica</name>
    <dbReference type="NCBI Taxonomy" id="1572859"/>
    <lineage>
        <taxon>Bacteria</taxon>
        <taxon>Pseudomonadati</taxon>
        <taxon>Pseudomonadota</taxon>
        <taxon>Alphaproteobacteria</taxon>
        <taxon>Hyphomicrobiales</taxon>
        <taxon>Rhizobiaceae</taxon>
        <taxon>Gellertiella</taxon>
    </lineage>
</organism>
<dbReference type="PROSITE" id="PS00194">
    <property type="entry name" value="THIOREDOXIN_1"/>
    <property type="match status" value="1"/>
</dbReference>
<proteinExistence type="inferred from homology"/>
<evidence type="ECO:0000256" key="5">
    <source>
        <dbReference type="ARBA" id="ARBA00023284"/>
    </source>
</evidence>
<keyword evidence="4" id="KW-1015">Disulfide bond</keyword>
<dbReference type="Gene3D" id="3.40.30.10">
    <property type="entry name" value="Glutaredoxin"/>
    <property type="match status" value="1"/>
</dbReference>
<accession>A0A7W6NME5</accession>
<keyword evidence="8" id="KW-0560">Oxidoreductase</keyword>
<gene>
    <name evidence="8" type="ORF">GGR23_003766</name>
</gene>
<dbReference type="NCBIfam" id="TIGR01068">
    <property type="entry name" value="thioredoxin"/>
    <property type="match status" value="1"/>
</dbReference>
<reference evidence="8 9" key="1">
    <citation type="submission" date="2020-08" db="EMBL/GenBank/DDBJ databases">
        <title>Genomic Encyclopedia of Type Strains, Phase IV (KMG-IV): sequencing the most valuable type-strain genomes for metagenomic binning, comparative biology and taxonomic classification.</title>
        <authorList>
            <person name="Goeker M."/>
        </authorList>
    </citation>
    <scope>NUCLEOTIDE SEQUENCE [LARGE SCALE GENOMIC DNA]</scope>
    <source>
        <strain evidence="8 9">DSM 29853</strain>
    </source>
</reference>
<dbReference type="AlphaFoldDB" id="A0A7W6NME5"/>
<dbReference type="PROSITE" id="PS51352">
    <property type="entry name" value="THIOREDOXIN_2"/>
    <property type="match status" value="1"/>
</dbReference>
<keyword evidence="9" id="KW-1185">Reference proteome</keyword>
<comment type="caution">
    <text evidence="8">The sequence shown here is derived from an EMBL/GenBank/DDBJ whole genome shotgun (WGS) entry which is preliminary data.</text>
</comment>
<dbReference type="PRINTS" id="PR00421">
    <property type="entry name" value="THIOREDOXIN"/>
</dbReference>
<feature type="domain" description="Thioredoxin" evidence="7">
    <location>
        <begin position="21"/>
        <end position="143"/>
    </location>
</feature>
<evidence type="ECO:0000259" key="7">
    <source>
        <dbReference type="PROSITE" id="PS51352"/>
    </source>
</evidence>
<evidence type="ECO:0000256" key="3">
    <source>
        <dbReference type="ARBA" id="ARBA00022982"/>
    </source>
</evidence>
<dbReference type="Proteomes" id="UP000528286">
    <property type="component" value="Unassembled WGS sequence"/>
</dbReference>
<evidence type="ECO:0000256" key="2">
    <source>
        <dbReference type="ARBA" id="ARBA00022448"/>
    </source>
</evidence>
<dbReference type="CDD" id="cd02947">
    <property type="entry name" value="TRX_family"/>
    <property type="match status" value="1"/>
</dbReference>
<dbReference type="SUPFAM" id="SSF52833">
    <property type="entry name" value="Thioredoxin-like"/>
    <property type="match status" value="1"/>
</dbReference>
<dbReference type="InterPro" id="IPR036249">
    <property type="entry name" value="Thioredoxin-like_sf"/>
</dbReference>
<dbReference type="PANTHER" id="PTHR45663">
    <property type="entry name" value="GEO12009P1"/>
    <property type="match status" value="1"/>
</dbReference>
<protein>
    <recommendedName>
        <fullName evidence="6">Thioredoxin</fullName>
    </recommendedName>
</protein>
<evidence type="ECO:0000256" key="1">
    <source>
        <dbReference type="ARBA" id="ARBA00008987"/>
    </source>
</evidence>